<sequence>MKPYLKVPLIIAMFAGTLAACGGGGSSGSSSTPAASGASGSAASGEKKVIKVLQLKREIIDPLKKMGEDFTKEHPNIELEFMVAGDDYDTALKAAFASGNEPDVFMSNGDAHAVLWQDKYLDLSGEPWMANMAEGSKPSITIDGNIYGMAVNIEGFGFIYNKDLFTKAGITETPKTLSELEEVAKKLKEAGITPFVNFHQEPWMTGKHGLNAFYARQADPEQWVKDVIAGAAKFEGDPVGIGYLNLIDLMIEYGQPNSLTTDVNTAQAEFAAGNAAIIQQGNWIQPVLDKMTPDMKLGMFPMPISDDAEQNKDLFAFAGNYWVINKNSKVIDEAKILLDWMVNSETGQKYIVEVFKFVPAFKNIEFSVEQLGPLAGDLSEFSNQGLTKGRYYNMMPPGSDAEFGAVFQRYIAKQMSQEDTLKKLDEALSKLTNK</sequence>
<proteinExistence type="inferred from homology"/>
<dbReference type="SUPFAM" id="SSF53850">
    <property type="entry name" value="Periplasmic binding protein-like II"/>
    <property type="match status" value="1"/>
</dbReference>
<dbReference type="Gene3D" id="3.40.190.10">
    <property type="entry name" value="Periplasmic binding protein-like II"/>
    <property type="match status" value="2"/>
</dbReference>
<evidence type="ECO:0000256" key="2">
    <source>
        <dbReference type="ARBA" id="ARBA00022448"/>
    </source>
</evidence>
<organism evidence="9 10">
    <name type="scientific">Cohnella hongkongensis</name>
    <dbReference type="NCBI Taxonomy" id="178337"/>
    <lineage>
        <taxon>Bacteria</taxon>
        <taxon>Bacillati</taxon>
        <taxon>Bacillota</taxon>
        <taxon>Bacilli</taxon>
        <taxon>Bacillales</taxon>
        <taxon>Paenibacillaceae</taxon>
        <taxon>Cohnella</taxon>
    </lineage>
</organism>
<keyword evidence="2" id="KW-0813">Transport</keyword>
<evidence type="ECO:0000256" key="6">
    <source>
        <dbReference type="ARBA" id="ARBA00023139"/>
    </source>
</evidence>
<evidence type="ECO:0000256" key="7">
    <source>
        <dbReference type="ARBA" id="ARBA00023288"/>
    </source>
</evidence>
<evidence type="ECO:0000256" key="4">
    <source>
        <dbReference type="ARBA" id="ARBA00022729"/>
    </source>
</evidence>
<dbReference type="InterPro" id="IPR006059">
    <property type="entry name" value="SBP"/>
</dbReference>
<dbReference type="EMBL" id="JBHSEP010000002">
    <property type="protein sequence ID" value="MFC4597574.1"/>
    <property type="molecule type" value="Genomic_DNA"/>
</dbReference>
<reference evidence="10" key="1">
    <citation type="journal article" date="2019" name="Int. J. Syst. Evol. Microbiol.">
        <title>The Global Catalogue of Microorganisms (GCM) 10K type strain sequencing project: providing services to taxonomists for standard genome sequencing and annotation.</title>
        <authorList>
            <consortium name="The Broad Institute Genomics Platform"/>
            <consortium name="The Broad Institute Genome Sequencing Center for Infectious Disease"/>
            <person name="Wu L."/>
            <person name="Ma J."/>
        </authorList>
    </citation>
    <scope>NUCLEOTIDE SEQUENCE [LARGE SCALE GENOMIC DNA]</scope>
    <source>
        <strain evidence="10">CCUG 49571</strain>
    </source>
</reference>
<keyword evidence="5" id="KW-0472">Membrane</keyword>
<dbReference type="PANTHER" id="PTHR43649:SF33">
    <property type="entry name" value="POLYGALACTURONAN_RHAMNOGALACTURONAN-BINDING PROTEIN YTCQ"/>
    <property type="match status" value="1"/>
</dbReference>
<evidence type="ECO:0000313" key="10">
    <source>
        <dbReference type="Proteomes" id="UP001596028"/>
    </source>
</evidence>
<dbReference type="PROSITE" id="PS51257">
    <property type="entry name" value="PROKAR_LIPOPROTEIN"/>
    <property type="match status" value="1"/>
</dbReference>
<dbReference type="InterPro" id="IPR006061">
    <property type="entry name" value="SBP_1_CS"/>
</dbReference>
<gene>
    <name evidence="9" type="ORF">ACFO3S_04940</name>
</gene>
<dbReference type="Proteomes" id="UP001596028">
    <property type="component" value="Unassembled WGS sequence"/>
</dbReference>
<evidence type="ECO:0000256" key="5">
    <source>
        <dbReference type="ARBA" id="ARBA00023136"/>
    </source>
</evidence>
<accession>A0ABV9F8R0</accession>
<feature type="signal peptide" evidence="8">
    <location>
        <begin position="1"/>
        <end position="19"/>
    </location>
</feature>
<dbReference type="InterPro" id="IPR050490">
    <property type="entry name" value="Bact_solute-bd_prot1"/>
</dbReference>
<protein>
    <submittedName>
        <fullName evidence="9">ABC transporter substrate-binding protein</fullName>
    </submittedName>
</protein>
<evidence type="ECO:0000256" key="8">
    <source>
        <dbReference type="SAM" id="SignalP"/>
    </source>
</evidence>
<keyword evidence="4 8" id="KW-0732">Signal</keyword>
<evidence type="ECO:0000313" key="9">
    <source>
        <dbReference type="EMBL" id="MFC4597574.1"/>
    </source>
</evidence>
<keyword evidence="3" id="KW-1003">Cell membrane</keyword>
<dbReference type="PROSITE" id="PS01037">
    <property type="entry name" value="SBP_BACTERIAL_1"/>
    <property type="match status" value="1"/>
</dbReference>
<keyword evidence="10" id="KW-1185">Reference proteome</keyword>
<name>A0ABV9F8R0_9BACL</name>
<comment type="caution">
    <text evidence="9">The sequence shown here is derived from an EMBL/GenBank/DDBJ whole genome shotgun (WGS) entry which is preliminary data.</text>
</comment>
<keyword evidence="7" id="KW-0449">Lipoprotein</keyword>
<feature type="chain" id="PRO_5047342625" evidence="8">
    <location>
        <begin position="20"/>
        <end position="434"/>
    </location>
</feature>
<keyword evidence="6" id="KW-0564">Palmitate</keyword>
<comment type="similarity">
    <text evidence="1">Belongs to the bacterial solute-binding protein 1 family.</text>
</comment>
<dbReference type="RefSeq" id="WP_378092910.1">
    <property type="nucleotide sequence ID" value="NZ_JBHSEP010000002.1"/>
</dbReference>
<dbReference type="Pfam" id="PF01547">
    <property type="entry name" value="SBP_bac_1"/>
    <property type="match status" value="1"/>
</dbReference>
<dbReference type="PANTHER" id="PTHR43649">
    <property type="entry name" value="ARABINOSE-BINDING PROTEIN-RELATED"/>
    <property type="match status" value="1"/>
</dbReference>
<evidence type="ECO:0000256" key="1">
    <source>
        <dbReference type="ARBA" id="ARBA00008520"/>
    </source>
</evidence>
<evidence type="ECO:0000256" key="3">
    <source>
        <dbReference type="ARBA" id="ARBA00022475"/>
    </source>
</evidence>